<sequence length="375" mass="39796">MIKLTHLACVAALALAPGLALAADSTDVGALRFIGAVTVPNDATVDGTLVGGLSGIDYDAKTGLWSIISDDKSDKAPARFYVGALTYGSNAFTAIDLKKAVTFRQGDGTAYPNAKAGGVVPDPEALRVDPETGNIWWTSEGDRKLGLSPFLNIVTPEGRAVASVPMPDLFQVHKDQELGARHNLTFEGLSFAPDAKSVWVGMESALYQDGPIATVEAGTMARIIHIGRAGEMLAEYAYPVDPIQAKPAGKNGDNGVSEILALDDHRLLVLERSGVEGADGVWKMYIRLYEADTTGATDVSGINALAGAAYQPMKKRLVLDFSKLPELGHVDNLEGMSFGPTLPDGNRSLVFVSDNNFNDSQITQFLAFEAEPGKE</sequence>
<evidence type="ECO:0000313" key="3">
    <source>
        <dbReference type="EMBL" id="MDQ0440086.1"/>
    </source>
</evidence>
<feature type="chain" id="PRO_5045055713" description="Phytase-like domain-containing protein" evidence="1">
    <location>
        <begin position="23"/>
        <end position="375"/>
    </location>
</feature>
<evidence type="ECO:0000313" key="4">
    <source>
        <dbReference type="Proteomes" id="UP001241603"/>
    </source>
</evidence>
<dbReference type="PANTHER" id="PTHR37957:SF1">
    <property type="entry name" value="PHYTASE-LIKE DOMAIN-CONTAINING PROTEIN"/>
    <property type="match status" value="1"/>
</dbReference>
<feature type="signal peptide" evidence="1">
    <location>
        <begin position="1"/>
        <end position="22"/>
    </location>
</feature>
<dbReference type="Proteomes" id="UP001241603">
    <property type="component" value="Unassembled WGS sequence"/>
</dbReference>
<dbReference type="InterPro" id="IPR027372">
    <property type="entry name" value="Phytase-like_dom"/>
</dbReference>
<organism evidence="3 4">
    <name type="scientific">Kaistia dalseonensis</name>
    <dbReference type="NCBI Taxonomy" id="410840"/>
    <lineage>
        <taxon>Bacteria</taxon>
        <taxon>Pseudomonadati</taxon>
        <taxon>Pseudomonadota</taxon>
        <taxon>Alphaproteobacteria</taxon>
        <taxon>Hyphomicrobiales</taxon>
        <taxon>Kaistiaceae</taxon>
        <taxon>Kaistia</taxon>
    </lineage>
</organism>
<evidence type="ECO:0000256" key="1">
    <source>
        <dbReference type="SAM" id="SignalP"/>
    </source>
</evidence>
<dbReference type="Pfam" id="PF13449">
    <property type="entry name" value="Phytase-like"/>
    <property type="match status" value="1"/>
</dbReference>
<dbReference type="EMBL" id="JAUSVO010000007">
    <property type="protein sequence ID" value="MDQ0440086.1"/>
    <property type="molecule type" value="Genomic_DNA"/>
</dbReference>
<reference evidence="3 4" key="1">
    <citation type="submission" date="2023-07" db="EMBL/GenBank/DDBJ databases">
        <title>Genomic Encyclopedia of Type Strains, Phase IV (KMG-IV): sequencing the most valuable type-strain genomes for metagenomic binning, comparative biology and taxonomic classification.</title>
        <authorList>
            <person name="Goeker M."/>
        </authorList>
    </citation>
    <scope>NUCLEOTIDE SEQUENCE [LARGE SCALE GENOMIC DNA]</scope>
    <source>
        <strain evidence="3 4">B6-8</strain>
    </source>
</reference>
<evidence type="ECO:0000259" key="2">
    <source>
        <dbReference type="Pfam" id="PF13449"/>
    </source>
</evidence>
<protein>
    <recommendedName>
        <fullName evidence="2">Phytase-like domain-containing protein</fullName>
    </recommendedName>
</protein>
<keyword evidence="4" id="KW-1185">Reference proteome</keyword>
<dbReference type="PANTHER" id="PTHR37957">
    <property type="entry name" value="BLR7070 PROTEIN"/>
    <property type="match status" value="1"/>
</dbReference>
<gene>
    <name evidence="3" type="ORF">QO014_004499</name>
</gene>
<accession>A0ABU0HCQ0</accession>
<keyword evidence="1" id="KW-0732">Signal</keyword>
<feature type="domain" description="Phytase-like" evidence="2">
    <location>
        <begin position="49"/>
        <end position="357"/>
    </location>
</feature>
<dbReference type="RefSeq" id="WP_266350967.1">
    <property type="nucleotide sequence ID" value="NZ_JAPKNG010000007.1"/>
</dbReference>
<name>A0ABU0HCQ0_9HYPH</name>
<proteinExistence type="predicted"/>
<comment type="caution">
    <text evidence="3">The sequence shown here is derived from an EMBL/GenBank/DDBJ whole genome shotgun (WGS) entry which is preliminary data.</text>
</comment>